<name>A0A233SAU3_STRDA</name>
<dbReference type="AlphaFoldDB" id="A0A233SAU3"/>
<gene>
    <name evidence="1" type="ORF">BEK98_25155</name>
</gene>
<proteinExistence type="predicted"/>
<protein>
    <submittedName>
        <fullName evidence="1">Uncharacterized protein</fullName>
    </submittedName>
</protein>
<keyword evidence="2" id="KW-1185">Reference proteome</keyword>
<dbReference type="InterPro" id="IPR002698">
    <property type="entry name" value="FTHF_cligase"/>
</dbReference>
<dbReference type="Proteomes" id="UP000215483">
    <property type="component" value="Unassembled WGS sequence"/>
</dbReference>
<reference evidence="1 2" key="1">
    <citation type="submission" date="2016-07" db="EMBL/GenBank/DDBJ databases">
        <title>Draft genome of Streptomyces diastatochromogenes.</title>
        <authorList>
            <person name="Podduturi R."/>
            <person name="Lukassen M.B."/>
            <person name="Clausen N."/>
            <person name="Nielsen J.L."/>
            <person name="Jorgensen N.O."/>
        </authorList>
    </citation>
    <scope>NUCLEOTIDE SEQUENCE [LARGE SCALE GENOMIC DNA]</scope>
    <source>
        <strain evidence="1 2">DSM 40608</strain>
    </source>
</reference>
<dbReference type="PANTHER" id="PTHR13017">
    <property type="entry name" value="5-FORMYLTETRAHYDROFOLATE CYCLO-LIGASE-RELATED"/>
    <property type="match status" value="1"/>
</dbReference>
<dbReference type="GO" id="GO:0005737">
    <property type="term" value="C:cytoplasm"/>
    <property type="evidence" value="ECO:0007669"/>
    <property type="project" value="TreeGrafter"/>
</dbReference>
<dbReference type="EMBL" id="MCGQ01000022">
    <property type="protein sequence ID" value="OXY92778.1"/>
    <property type="molecule type" value="Genomic_DNA"/>
</dbReference>
<dbReference type="InterPro" id="IPR024185">
    <property type="entry name" value="FTHF_cligase-like_sf"/>
</dbReference>
<dbReference type="InterPro" id="IPR037171">
    <property type="entry name" value="NagB/RpiA_transferase-like"/>
</dbReference>
<dbReference type="Gene3D" id="3.40.50.10420">
    <property type="entry name" value="NagB/RpiA/CoA transferase-like"/>
    <property type="match status" value="1"/>
</dbReference>
<dbReference type="SUPFAM" id="SSF100950">
    <property type="entry name" value="NagB/RpiA/CoA transferase-like"/>
    <property type="match status" value="1"/>
</dbReference>
<evidence type="ECO:0000313" key="1">
    <source>
        <dbReference type="EMBL" id="OXY92778.1"/>
    </source>
</evidence>
<accession>A0A233SAU3</accession>
<evidence type="ECO:0000313" key="2">
    <source>
        <dbReference type="Proteomes" id="UP000215483"/>
    </source>
</evidence>
<dbReference type="PANTHER" id="PTHR13017:SF0">
    <property type="entry name" value="METHENYLTETRAHYDROFOLATE SYNTHASE DOMAIN-CONTAINING PROTEIN"/>
    <property type="match status" value="1"/>
</dbReference>
<dbReference type="Pfam" id="PF01812">
    <property type="entry name" value="5-FTHF_cyc-lig"/>
    <property type="match status" value="1"/>
</dbReference>
<sequence length="66" mass="6737">MPVDVVVLGSVAVNRDGARIGKGADYSDLEFGLLTEAGLSGAGTLVVTTIHRLQVIDTVRLAACPG</sequence>
<comment type="caution">
    <text evidence="1">The sequence shown here is derived from an EMBL/GenBank/DDBJ whole genome shotgun (WGS) entry which is preliminary data.</text>
</comment>
<organism evidence="1 2">
    <name type="scientific">Streptomyces diastatochromogenes</name>
    <dbReference type="NCBI Taxonomy" id="42236"/>
    <lineage>
        <taxon>Bacteria</taxon>
        <taxon>Bacillati</taxon>
        <taxon>Actinomycetota</taxon>
        <taxon>Actinomycetes</taxon>
        <taxon>Kitasatosporales</taxon>
        <taxon>Streptomycetaceae</taxon>
        <taxon>Streptomyces</taxon>
    </lineage>
</organism>